<proteinExistence type="inferred from homology"/>
<gene>
    <name evidence="10" type="ORF">GSOID_T00006248001</name>
    <name evidence="11" type="ORF">GSOID_T00030771001</name>
</gene>
<dbReference type="Pfam" id="PF00153">
    <property type="entry name" value="Mito_carr"/>
    <property type="match status" value="3"/>
</dbReference>
<evidence type="ECO:0000313" key="11">
    <source>
        <dbReference type="EMBL" id="CBY32349.1"/>
    </source>
</evidence>
<dbReference type="GO" id="GO:0005739">
    <property type="term" value="C:mitochondrion"/>
    <property type="evidence" value="ECO:0007669"/>
    <property type="project" value="InterPro"/>
</dbReference>
<dbReference type="SUPFAM" id="SSF103506">
    <property type="entry name" value="Mitochondrial carrier"/>
    <property type="match status" value="1"/>
</dbReference>
<feature type="repeat" description="Solcar" evidence="7">
    <location>
        <begin position="20"/>
        <end position="104"/>
    </location>
</feature>
<evidence type="ECO:0000256" key="5">
    <source>
        <dbReference type="ARBA" id="ARBA00022737"/>
    </source>
</evidence>
<dbReference type="AlphaFoldDB" id="E4WTQ0"/>
<evidence type="ECO:0000256" key="2">
    <source>
        <dbReference type="ARBA" id="ARBA00006375"/>
    </source>
</evidence>
<keyword evidence="12" id="KW-1185">Reference proteome</keyword>
<keyword evidence="9" id="KW-1133">Transmembrane helix</keyword>
<dbReference type="PANTHER" id="PTHR46314">
    <property type="entry name" value="SOLUTE CARRIER FAMILY 25 MEMBER 44"/>
    <property type="match status" value="1"/>
</dbReference>
<feature type="transmembrane region" description="Helical" evidence="9">
    <location>
        <begin position="265"/>
        <end position="286"/>
    </location>
</feature>
<dbReference type="FunCoup" id="E4WTQ0">
    <property type="interactions" value="241"/>
</dbReference>
<feature type="transmembrane region" description="Helical" evidence="9">
    <location>
        <begin position="76"/>
        <end position="96"/>
    </location>
</feature>
<evidence type="ECO:0000256" key="1">
    <source>
        <dbReference type="ARBA" id="ARBA00004141"/>
    </source>
</evidence>
<dbReference type="EMBL" id="FN653016">
    <property type="protein sequence ID" value="CBY07161.1"/>
    <property type="molecule type" value="Genomic_DNA"/>
</dbReference>
<dbReference type="GO" id="GO:0016020">
    <property type="term" value="C:membrane"/>
    <property type="evidence" value="ECO:0007669"/>
    <property type="project" value="UniProtKB-SubCell"/>
</dbReference>
<comment type="similarity">
    <text evidence="2 8">Belongs to the mitochondrial carrier (TC 2.A.29) family.</text>
</comment>
<comment type="subcellular location">
    <subcellularLocation>
        <location evidence="1">Membrane</location>
        <topology evidence="1">Multi-pass membrane protein</topology>
    </subcellularLocation>
</comment>
<evidence type="ECO:0000256" key="6">
    <source>
        <dbReference type="ARBA" id="ARBA00023136"/>
    </source>
</evidence>
<dbReference type="EMBL" id="FN654346">
    <property type="protein sequence ID" value="CBY32349.1"/>
    <property type="molecule type" value="Genomic_DNA"/>
</dbReference>
<evidence type="ECO:0000256" key="3">
    <source>
        <dbReference type="ARBA" id="ARBA00022448"/>
    </source>
</evidence>
<keyword evidence="5" id="KW-0677">Repeat</keyword>
<keyword evidence="6 7" id="KW-0472">Membrane</keyword>
<dbReference type="InterPro" id="IPR023395">
    <property type="entry name" value="MCP_dom_sf"/>
</dbReference>
<dbReference type="PROSITE" id="PS50920">
    <property type="entry name" value="SOLCAR"/>
    <property type="match status" value="3"/>
</dbReference>
<evidence type="ECO:0000256" key="7">
    <source>
        <dbReference type="PROSITE-ProRule" id="PRU00282"/>
    </source>
</evidence>
<organism evidence="10">
    <name type="scientific">Oikopleura dioica</name>
    <name type="common">Tunicate</name>
    <dbReference type="NCBI Taxonomy" id="34765"/>
    <lineage>
        <taxon>Eukaryota</taxon>
        <taxon>Metazoa</taxon>
        <taxon>Chordata</taxon>
        <taxon>Tunicata</taxon>
        <taxon>Appendicularia</taxon>
        <taxon>Copelata</taxon>
        <taxon>Oikopleuridae</taxon>
        <taxon>Oikopleura</taxon>
    </lineage>
</organism>
<keyword evidence="3 8" id="KW-0813">Transport</keyword>
<feature type="repeat" description="Solcar" evidence="7">
    <location>
        <begin position="206"/>
        <end position="289"/>
    </location>
</feature>
<dbReference type="OrthoDB" id="250329at2759"/>
<sequence length="296" mass="33317">MGDAVDSARSHGPKWSQMDKKQYFGKLLTMMVGMRTVLFPLQVVKTRLQFQNKADAQYSGTYDAIKKIARREGLNGFFKGYPISMLSLPAGFIYLTSLELSWQFLPSSLPSSLKDSLSGVAACAASQLWMVPVDVVSQHQQVNTKKLKTSEQFRQSTSLAKNIFRNGGITGFYRGFWISLFTFGPQSAIFWGTFGRARRSFDFIPNQNLQVSLSAATASVFTNLITTPLDTVRARYQLSEGKTTSLQVFKELWKSERIAGLYKGYFARTLYGLLNSSPIVMGYFWIRRTSQKDSIS</sequence>
<dbReference type="Gene3D" id="1.50.40.10">
    <property type="entry name" value="Mitochondrial carrier domain"/>
    <property type="match status" value="1"/>
</dbReference>
<evidence type="ECO:0000256" key="8">
    <source>
        <dbReference type="RuleBase" id="RU000488"/>
    </source>
</evidence>
<dbReference type="InterPro" id="IPR018108">
    <property type="entry name" value="MCP_transmembrane"/>
</dbReference>
<dbReference type="InterPro" id="IPR002067">
    <property type="entry name" value="MCP"/>
</dbReference>
<dbReference type="PRINTS" id="PR00926">
    <property type="entry name" value="MITOCARRIER"/>
</dbReference>
<keyword evidence="4 7" id="KW-0812">Transmembrane</keyword>
<name>E4WTQ0_OIKDI</name>
<dbReference type="PANTHER" id="PTHR46314:SF2">
    <property type="entry name" value="SOLUTE CARRIER FAMILY 25 MEMBER 44"/>
    <property type="match status" value="1"/>
</dbReference>
<feature type="repeat" description="Solcar" evidence="7">
    <location>
        <begin position="110"/>
        <end position="200"/>
    </location>
</feature>
<dbReference type="InterPro" id="IPR042164">
    <property type="entry name" value="SLC25A44"/>
</dbReference>
<evidence type="ECO:0000256" key="4">
    <source>
        <dbReference type="ARBA" id="ARBA00022692"/>
    </source>
</evidence>
<dbReference type="GO" id="GO:0015658">
    <property type="term" value="F:branched-chain amino acid transmembrane transporter activity"/>
    <property type="evidence" value="ECO:0007669"/>
    <property type="project" value="InterPro"/>
</dbReference>
<dbReference type="GO" id="GO:0009083">
    <property type="term" value="P:branched-chain amino acid catabolic process"/>
    <property type="evidence" value="ECO:0007669"/>
    <property type="project" value="InterPro"/>
</dbReference>
<evidence type="ECO:0000256" key="9">
    <source>
        <dbReference type="SAM" id="Phobius"/>
    </source>
</evidence>
<accession>E4WTQ0</accession>
<dbReference type="Proteomes" id="UP000011014">
    <property type="component" value="Unassembled WGS sequence"/>
</dbReference>
<evidence type="ECO:0000313" key="12">
    <source>
        <dbReference type="Proteomes" id="UP000001307"/>
    </source>
</evidence>
<dbReference type="Proteomes" id="UP000001307">
    <property type="component" value="Unassembled WGS sequence"/>
</dbReference>
<dbReference type="InParanoid" id="E4WTQ0"/>
<evidence type="ECO:0000313" key="10">
    <source>
        <dbReference type="EMBL" id="CBY07161.1"/>
    </source>
</evidence>
<reference evidence="10" key="1">
    <citation type="journal article" date="2010" name="Science">
        <title>Plasticity of animal genome architecture unmasked by rapid evolution of a pelagic tunicate.</title>
        <authorList>
            <person name="Denoeud F."/>
            <person name="Henriet S."/>
            <person name="Mungpakdee S."/>
            <person name="Aury J.M."/>
            <person name="Da Silva C."/>
            <person name="Brinkmann H."/>
            <person name="Mikhaleva J."/>
            <person name="Olsen L.C."/>
            <person name="Jubin C."/>
            <person name="Canestro C."/>
            <person name="Bouquet J.M."/>
            <person name="Danks G."/>
            <person name="Poulain J."/>
            <person name="Campsteijn C."/>
            <person name="Adamski M."/>
            <person name="Cross I."/>
            <person name="Yadetie F."/>
            <person name="Muffato M."/>
            <person name="Louis A."/>
            <person name="Butcher S."/>
            <person name="Tsagkogeorga G."/>
            <person name="Konrad A."/>
            <person name="Singh S."/>
            <person name="Jensen M.F."/>
            <person name="Cong E.H."/>
            <person name="Eikeseth-Otteraa H."/>
            <person name="Noel B."/>
            <person name="Anthouard V."/>
            <person name="Porcel B.M."/>
            <person name="Kachouri-Lafond R."/>
            <person name="Nishino A."/>
            <person name="Ugolini M."/>
            <person name="Chourrout P."/>
            <person name="Nishida H."/>
            <person name="Aasland R."/>
            <person name="Huzurbazar S."/>
            <person name="Westhof E."/>
            <person name="Delsuc F."/>
            <person name="Lehrach H."/>
            <person name="Reinhardt R."/>
            <person name="Weissenbach J."/>
            <person name="Roy S.W."/>
            <person name="Artiguenave F."/>
            <person name="Postlethwait J.H."/>
            <person name="Manak J.R."/>
            <person name="Thompson E.M."/>
            <person name="Jaillon O."/>
            <person name="Du Pasquier L."/>
            <person name="Boudinot P."/>
            <person name="Liberles D.A."/>
            <person name="Volff J.N."/>
            <person name="Philippe H."/>
            <person name="Lenhard B."/>
            <person name="Roest Crollius H."/>
            <person name="Wincker P."/>
            <person name="Chourrout D."/>
        </authorList>
    </citation>
    <scope>NUCLEOTIDE SEQUENCE [LARGE SCALE GENOMIC DNA]</scope>
</reference>
<protein>
    <submittedName>
        <fullName evidence="10">Uncharacterized protein</fullName>
    </submittedName>
</protein>